<evidence type="ECO:0000313" key="1">
    <source>
        <dbReference type="EMBL" id="RHN41049.1"/>
    </source>
</evidence>
<dbReference type="EMBL" id="PSQE01000008">
    <property type="protein sequence ID" value="RHN41049.1"/>
    <property type="molecule type" value="Genomic_DNA"/>
</dbReference>
<dbReference type="Proteomes" id="UP000265566">
    <property type="component" value="Chromosome 8"/>
</dbReference>
<proteinExistence type="predicted"/>
<evidence type="ECO:0000313" key="2">
    <source>
        <dbReference type="Proteomes" id="UP000265566"/>
    </source>
</evidence>
<reference evidence="2" key="1">
    <citation type="journal article" date="2018" name="Nat. Plants">
        <title>Whole-genome landscape of Medicago truncatula symbiotic genes.</title>
        <authorList>
            <person name="Pecrix Y."/>
            <person name="Staton S.E."/>
            <person name="Sallet E."/>
            <person name="Lelandais-Briere C."/>
            <person name="Moreau S."/>
            <person name="Carrere S."/>
            <person name="Blein T."/>
            <person name="Jardinaud M.F."/>
            <person name="Latrasse D."/>
            <person name="Zouine M."/>
            <person name="Zahm M."/>
            <person name="Kreplak J."/>
            <person name="Mayjonade B."/>
            <person name="Satge C."/>
            <person name="Perez M."/>
            <person name="Cauet S."/>
            <person name="Marande W."/>
            <person name="Chantry-Darmon C."/>
            <person name="Lopez-Roques C."/>
            <person name="Bouchez O."/>
            <person name="Berard A."/>
            <person name="Debelle F."/>
            <person name="Munos S."/>
            <person name="Bendahmane A."/>
            <person name="Berges H."/>
            <person name="Niebel A."/>
            <person name="Buitink J."/>
            <person name="Frugier F."/>
            <person name="Benhamed M."/>
            <person name="Crespi M."/>
            <person name="Gouzy J."/>
            <person name="Gamas P."/>
        </authorList>
    </citation>
    <scope>NUCLEOTIDE SEQUENCE [LARGE SCALE GENOMIC DNA]</scope>
    <source>
        <strain evidence="2">cv. Jemalong A17</strain>
    </source>
</reference>
<comment type="caution">
    <text evidence="1">The sequence shown here is derived from an EMBL/GenBank/DDBJ whole genome shotgun (WGS) entry which is preliminary data.</text>
</comment>
<name>A0A396GIU1_MEDTR</name>
<dbReference type="Gramene" id="rna47323">
    <property type="protein sequence ID" value="RHN41049.1"/>
    <property type="gene ID" value="gene47323"/>
</dbReference>
<organism evidence="1 2">
    <name type="scientific">Medicago truncatula</name>
    <name type="common">Barrel medic</name>
    <name type="synonym">Medicago tribuloides</name>
    <dbReference type="NCBI Taxonomy" id="3880"/>
    <lineage>
        <taxon>Eukaryota</taxon>
        <taxon>Viridiplantae</taxon>
        <taxon>Streptophyta</taxon>
        <taxon>Embryophyta</taxon>
        <taxon>Tracheophyta</taxon>
        <taxon>Spermatophyta</taxon>
        <taxon>Magnoliopsida</taxon>
        <taxon>eudicotyledons</taxon>
        <taxon>Gunneridae</taxon>
        <taxon>Pentapetalae</taxon>
        <taxon>rosids</taxon>
        <taxon>fabids</taxon>
        <taxon>Fabales</taxon>
        <taxon>Fabaceae</taxon>
        <taxon>Papilionoideae</taxon>
        <taxon>50 kb inversion clade</taxon>
        <taxon>NPAAA clade</taxon>
        <taxon>Hologalegina</taxon>
        <taxon>IRL clade</taxon>
        <taxon>Trifolieae</taxon>
        <taxon>Medicago</taxon>
    </lineage>
</organism>
<sequence>MSNPDSVEDVSTDERIEIIDEVDLDEDEMIDATYWLCCLIVS</sequence>
<protein>
    <submittedName>
        <fullName evidence="1">Uncharacterized protein</fullName>
    </submittedName>
</protein>
<dbReference type="AlphaFoldDB" id="A0A396GIU1"/>
<gene>
    <name evidence="1" type="ORF">MtrunA17_Chr8g0361831</name>
</gene>
<accession>A0A396GIU1</accession>